<evidence type="ECO:0000313" key="3">
    <source>
        <dbReference type="EMBL" id="PWE16781.1"/>
    </source>
</evidence>
<protein>
    <submittedName>
        <fullName evidence="3">Nuclear transport factor 2 family protein</fullName>
    </submittedName>
</protein>
<sequence>MGRLLAGLLALMIMPLAPAGAQVHESNHAEIERQILAHDRILFEDGFNHCRLAPLAAILAEDLEFYHDLAGPSFGPEPFLEAMRRNICSASGDEKPIRRLDQASVEVHPLYRNGELYGAIQTGEHAFYLGRSEDAPLTSTARFTHLWLLDGEGWLLARVLSYDHETPGSE</sequence>
<feature type="chain" id="PRO_5015756643" evidence="1">
    <location>
        <begin position="20"/>
        <end position="170"/>
    </location>
</feature>
<feature type="domain" description="DUF4440" evidence="2">
    <location>
        <begin position="43"/>
        <end position="156"/>
    </location>
</feature>
<dbReference type="EMBL" id="QEXV01000005">
    <property type="protein sequence ID" value="PWE16781.1"/>
    <property type="molecule type" value="Genomic_DNA"/>
</dbReference>
<reference evidence="4" key="1">
    <citation type="submission" date="2018-05" db="EMBL/GenBank/DDBJ databases">
        <authorList>
            <person name="Liu B.-T."/>
        </authorList>
    </citation>
    <scope>NUCLEOTIDE SEQUENCE [LARGE SCALE GENOMIC DNA]</scope>
    <source>
        <strain evidence="4">WD6-1</strain>
    </source>
</reference>
<dbReference type="SUPFAM" id="SSF54427">
    <property type="entry name" value="NTF2-like"/>
    <property type="match status" value="1"/>
</dbReference>
<dbReference type="RefSeq" id="WP_109253504.1">
    <property type="nucleotide sequence ID" value="NZ_QEXV01000005.1"/>
</dbReference>
<dbReference type="Pfam" id="PF14534">
    <property type="entry name" value="DUF4440"/>
    <property type="match status" value="1"/>
</dbReference>
<gene>
    <name evidence="3" type="ORF">DDZ18_11325</name>
</gene>
<name>A0A2U2BRY7_9PROT</name>
<keyword evidence="1" id="KW-0732">Signal</keyword>
<dbReference type="Gene3D" id="3.10.450.50">
    <property type="match status" value="1"/>
</dbReference>
<dbReference type="InterPro" id="IPR032710">
    <property type="entry name" value="NTF2-like_dom_sf"/>
</dbReference>
<evidence type="ECO:0000256" key="1">
    <source>
        <dbReference type="SAM" id="SignalP"/>
    </source>
</evidence>
<keyword evidence="4" id="KW-1185">Reference proteome</keyword>
<accession>A0A2U2BRY7</accession>
<feature type="signal peptide" evidence="1">
    <location>
        <begin position="1"/>
        <end position="19"/>
    </location>
</feature>
<dbReference type="Proteomes" id="UP000245168">
    <property type="component" value="Unassembled WGS sequence"/>
</dbReference>
<evidence type="ECO:0000313" key="4">
    <source>
        <dbReference type="Proteomes" id="UP000245168"/>
    </source>
</evidence>
<dbReference type="OrthoDB" id="119951at2"/>
<organism evidence="3 4">
    <name type="scientific">Marinicauda salina</name>
    <dbReference type="NCBI Taxonomy" id="2135793"/>
    <lineage>
        <taxon>Bacteria</taxon>
        <taxon>Pseudomonadati</taxon>
        <taxon>Pseudomonadota</taxon>
        <taxon>Alphaproteobacteria</taxon>
        <taxon>Maricaulales</taxon>
        <taxon>Maricaulaceae</taxon>
        <taxon>Marinicauda</taxon>
    </lineage>
</organism>
<dbReference type="InterPro" id="IPR027843">
    <property type="entry name" value="DUF4440"/>
</dbReference>
<comment type="caution">
    <text evidence="3">The sequence shown here is derived from an EMBL/GenBank/DDBJ whole genome shotgun (WGS) entry which is preliminary data.</text>
</comment>
<proteinExistence type="predicted"/>
<dbReference type="AlphaFoldDB" id="A0A2U2BRY7"/>
<evidence type="ECO:0000259" key="2">
    <source>
        <dbReference type="Pfam" id="PF14534"/>
    </source>
</evidence>